<proteinExistence type="predicted"/>
<keyword evidence="5" id="KW-1185">Reference proteome</keyword>
<accession>K9EAV3</accession>
<dbReference type="Pfam" id="PF14278">
    <property type="entry name" value="TetR_C_8"/>
    <property type="match status" value="1"/>
</dbReference>
<dbReference type="Gene3D" id="1.10.357.10">
    <property type="entry name" value="Tetracycline Repressor, domain 2"/>
    <property type="match status" value="1"/>
</dbReference>
<evidence type="ECO:0000259" key="3">
    <source>
        <dbReference type="PROSITE" id="PS50977"/>
    </source>
</evidence>
<reference evidence="4 5" key="1">
    <citation type="submission" date="2012-09" db="EMBL/GenBank/DDBJ databases">
        <title>The Genome Sequence of Alloiococcus otitis ATCC 51267.</title>
        <authorList>
            <consortium name="The Broad Institute Genome Sequencing Platform"/>
            <person name="Earl A."/>
            <person name="Ward D."/>
            <person name="Feldgarden M."/>
            <person name="Gevers D."/>
            <person name="Huys G."/>
            <person name="Walker B."/>
            <person name="Young S.K."/>
            <person name="Zeng Q."/>
            <person name="Gargeya S."/>
            <person name="Fitzgerald M."/>
            <person name="Haas B."/>
            <person name="Abouelleil A."/>
            <person name="Alvarado L."/>
            <person name="Arachchi H.M."/>
            <person name="Berlin A.M."/>
            <person name="Chapman S.B."/>
            <person name="Goldberg J."/>
            <person name="Griggs A."/>
            <person name="Gujja S."/>
            <person name="Hansen M."/>
            <person name="Howarth C."/>
            <person name="Imamovic A."/>
            <person name="Larimer J."/>
            <person name="McCowen C."/>
            <person name="Montmayeur A."/>
            <person name="Murphy C."/>
            <person name="Neiman D."/>
            <person name="Pearson M."/>
            <person name="Priest M."/>
            <person name="Roberts A."/>
            <person name="Saif S."/>
            <person name="Shea T."/>
            <person name="Sisk P."/>
            <person name="Sykes S."/>
            <person name="Wortman J."/>
            <person name="Nusbaum C."/>
            <person name="Birren B."/>
        </authorList>
    </citation>
    <scope>NUCLEOTIDE SEQUENCE [LARGE SCALE GENOMIC DNA]</scope>
    <source>
        <strain evidence="4 5">ATCC 51267</strain>
    </source>
</reference>
<dbReference type="PANTHER" id="PTHR43479:SF7">
    <property type="entry name" value="TETR-FAMILY TRANSCRIPTIONAL REGULATOR"/>
    <property type="match status" value="1"/>
</dbReference>
<dbReference type="SUPFAM" id="SSF46689">
    <property type="entry name" value="Homeodomain-like"/>
    <property type="match status" value="1"/>
</dbReference>
<evidence type="ECO:0000256" key="2">
    <source>
        <dbReference type="PROSITE-ProRule" id="PRU00335"/>
    </source>
</evidence>
<name>K9EAV3_9LACT</name>
<dbReference type="OrthoDB" id="9810250at2"/>
<dbReference type="HOGENOM" id="CLU_087539_2_2_9"/>
<feature type="DNA-binding region" description="H-T-H motif" evidence="2">
    <location>
        <begin position="28"/>
        <end position="47"/>
    </location>
</feature>
<protein>
    <recommendedName>
        <fullName evidence="3">HTH tetR-type domain-containing protein</fullName>
    </recommendedName>
</protein>
<evidence type="ECO:0000256" key="1">
    <source>
        <dbReference type="ARBA" id="ARBA00023125"/>
    </source>
</evidence>
<dbReference type="InterPro" id="IPR009057">
    <property type="entry name" value="Homeodomain-like_sf"/>
</dbReference>
<dbReference type="InterPro" id="IPR001647">
    <property type="entry name" value="HTH_TetR"/>
</dbReference>
<dbReference type="PANTHER" id="PTHR43479">
    <property type="entry name" value="ACREF/ENVCD OPERON REPRESSOR-RELATED"/>
    <property type="match status" value="1"/>
</dbReference>
<keyword evidence="1 2" id="KW-0238">DNA-binding</keyword>
<dbReference type="PROSITE" id="PS50977">
    <property type="entry name" value="HTH_TETR_2"/>
    <property type="match status" value="1"/>
</dbReference>
<sequence length="183" mass="21716">MSGSIITQKKIADAFKQVLYQSDLESITVSQLMKQAKMRRQTFYDYFLDKYDLVNWIFQQELTEIINDNIGYRNWKDILGLLVEYFESNCHFYLKVLSYDGQNAFKFFLKEEIDQLLQSLLISAYKSKDKNIVFKSHENGLYCRILTNGLVETVTEWILSECPIDSRDLSRYFIDYLNHFISS</sequence>
<evidence type="ECO:0000313" key="4">
    <source>
        <dbReference type="EMBL" id="EKU94354.1"/>
    </source>
</evidence>
<feature type="domain" description="HTH tetR-type" evidence="3">
    <location>
        <begin position="5"/>
        <end position="65"/>
    </location>
</feature>
<dbReference type="InterPro" id="IPR050624">
    <property type="entry name" value="HTH-type_Tx_Regulator"/>
</dbReference>
<dbReference type="InterPro" id="IPR039532">
    <property type="entry name" value="TetR_C_Firmicutes"/>
</dbReference>
<dbReference type="AlphaFoldDB" id="K9EAV3"/>
<comment type="caution">
    <text evidence="4">The sequence shown here is derived from an EMBL/GenBank/DDBJ whole genome shotgun (WGS) entry which is preliminary data.</text>
</comment>
<dbReference type="InterPro" id="IPR012738">
    <property type="entry name" value="Tscrpt_reg_DhaS"/>
</dbReference>
<dbReference type="RefSeq" id="WP_003776198.1">
    <property type="nucleotide sequence ID" value="NZ_JH992957.1"/>
</dbReference>
<dbReference type="eggNOG" id="COG1309">
    <property type="taxonomic scope" value="Bacteria"/>
</dbReference>
<gene>
    <name evidence="4" type="ORF">HMPREF9698_00082</name>
</gene>
<dbReference type="GO" id="GO:0003677">
    <property type="term" value="F:DNA binding"/>
    <property type="evidence" value="ECO:0007669"/>
    <property type="project" value="UniProtKB-UniRule"/>
</dbReference>
<evidence type="ECO:0000313" key="5">
    <source>
        <dbReference type="Proteomes" id="UP000009875"/>
    </source>
</evidence>
<dbReference type="STRING" id="883081.HMPREF9698_00082"/>
<organism evidence="4 5">
    <name type="scientific">Alloiococcus otitis ATCC 51267</name>
    <dbReference type="NCBI Taxonomy" id="883081"/>
    <lineage>
        <taxon>Bacteria</taxon>
        <taxon>Bacillati</taxon>
        <taxon>Bacillota</taxon>
        <taxon>Bacilli</taxon>
        <taxon>Lactobacillales</taxon>
        <taxon>Carnobacteriaceae</taxon>
        <taxon>Alloiococcus</taxon>
    </lineage>
</organism>
<dbReference type="NCBIfam" id="TIGR02366">
    <property type="entry name" value="DHAK_reg"/>
    <property type="match status" value="1"/>
</dbReference>
<dbReference type="Proteomes" id="UP000009875">
    <property type="component" value="Unassembled WGS sequence"/>
</dbReference>
<dbReference type="EMBL" id="AGXA01000002">
    <property type="protein sequence ID" value="EKU94354.1"/>
    <property type="molecule type" value="Genomic_DNA"/>
</dbReference>